<accession>A0A9N9G322</accession>
<dbReference type="PANTHER" id="PTHR23072:SF0">
    <property type="entry name" value="GPI ETHANOLAMINE PHOSPHATE TRANSFERASE 2"/>
    <property type="match status" value="1"/>
</dbReference>
<keyword evidence="11" id="KW-0325">Glycoprotein</keyword>
<feature type="transmembrane region" description="Helical" evidence="12">
    <location>
        <begin position="738"/>
        <end position="754"/>
    </location>
</feature>
<dbReference type="GO" id="GO:0006506">
    <property type="term" value="P:GPI anchor biosynthetic process"/>
    <property type="evidence" value="ECO:0007669"/>
    <property type="project" value="UniProtKB-KW"/>
</dbReference>
<organism evidence="14 15">
    <name type="scientific">Paraglomus brasilianum</name>
    <dbReference type="NCBI Taxonomy" id="144538"/>
    <lineage>
        <taxon>Eukaryota</taxon>
        <taxon>Fungi</taxon>
        <taxon>Fungi incertae sedis</taxon>
        <taxon>Mucoromycota</taxon>
        <taxon>Glomeromycotina</taxon>
        <taxon>Glomeromycetes</taxon>
        <taxon>Paraglomerales</taxon>
        <taxon>Paraglomeraceae</taxon>
        <taxon>Paraglomus</taxon>
    </lineage>
</organism>
<protein>
    <recommendedName>
        <fullName evidence="4 12">GPI ethanolamine phosphate transferase 2</fullName>
    </recommendedName>
</protein>
<evidence type="ECO:0000256" key="10">
    <source>
        <dbReference type="ARBA" id="ARBA00023136"/>
    </source>
</evidence>
<evidence type="ECO:0000256" key="7">
    <source>
        <dbReference type="ARBA" id="ARBA00022692"/>
    </source>
</evidence>
<evidence type="ECO:0000256" key="8">
    <source>
        <dbReference type="ARBA" id="ARBA00022824"/>
    </source>
</evidence>
<keyword evidence="9 12" id="KW-1133">Transmembrane helix</keyword>
<feature type="transmembrane region" description="Helical" evidence="12">
    <location>
        <begin position="508"/>
        <end position="527"/>
    </location>
</feature>
<evidence type="ECO:0000256" key="1">
    <source>
        <dbReference type="ARBA" id="ARBA00004477"/>
    </source>
</evidence>
<dbReference type="Pfam" id="PF01663">
    <property type="entry name" value="Phosphodiest"/>
    <property type="match status" value="1"/>
</dbReference>
<dbReference type="GO" id="GO:0051267">
    <property type="term" value="F:CP2 mannose-ethanolamine phosphotransferase activity"/>
    <property type="evidence" value="ECO:0007669"/>
    <property type="project" value="TreeGrafter"/>
</dbReference>
<keyword evidence="7 12" id="KW-0812">Transmembrane</keyword>
<evidence type="ECO:0000256" key="12">
    <source>
        <dbReference type="RuleBase" id="RU367106"/>
    </source>
</evidence>
<feature type="domain" description="GPI ethanolamine phosphate transferase 2 C-terminal" evidence="13">
    <location>
        <begin position="459"/>
        <end position="922"/>
    </location>
</feature>
<keyword evidence="6 12" id="KW-0808">Transferase</keyword>
<dbReference type="InterPro" id="IPR037674">
    <property type="entry name" value="PIG-G_N"/>
</dbReference>
<gene>
    <name evidence="14" type="ORF">PBRASI_LOCUS6471</name>
</gene>
<dbReference type="AlphaFoldDB" id="A0A9N9G322"/>
<dbReference type="InterPro" id="IPR045687">
    <property type="entry name" value="PIGG/GPI7_C"/>
</dbReference>
<comment type="caution">
    <text evidence="14">The sequence shown here is derived from an EMBL/GenBank/DDBJ whole genome shotgun (WGS) entry which is preliminary data.</text>
</comment>
<dbReference type="OrthoDB" id="272139at2759"/>
<keyword evidence="15" id="KW-1185">Reference proteome</keyword>
<evidence type="ECO:0000256" key="9">
    <source>
        <dbReference type="ARBA" id="ARBA00022989"/>
    </source>
</evidence>
<evidence type="ECO:0000313" key="14">
    <source>
        <dbReference type="EMBL" id="CAG8578118.1"/>
    </source>
</evidence>
<dbReference type="SUPFAM" id="SSF53649">
    <property type="entry name" value="Alkaline phosphatase-like"/>
    <property type="match status" value="1"/>
</dbReference>
<feature type="transmembrane region" description="Helical" evidence="12">
    <location>
        <begin position="902"/>
        <end position="925"/>
    </location>
</feature>
<dbReference type="InterPro" id="IPR017850">
    <property type="entry name" value="Alkaline_phosphatase_core_sf"/>
</dbReference>
<evidence type="ECO:0000256" key="3">
    <source>
        <dbReference type="ARBA" id="ARBA00005315"/>
    </source>
</evidence>
<dbReference type="Pfam" id="PF19316">
    <property type="entry name" value="PIGO_PIGG"/>
    <property type="match status" value="1"/>
</dbReference>
<comment type="function">
    <text evidence="12">Ethanolamine phosphate transferase involved in glycosylphosphatidylinositol-anchor biosynthesis. Transfers ethanolamine phosphate to the GPI second mannose.</text>
</comment>
<evidence type="ECO:0000259" key="13">
    <source>
        <dbReference type="Pfam" id="PF19316"/>
    </source>
</evidence>
<dbReference type="EMBL" id="CAJVPI010000862">
    <property type="protein sequence ID" value="CAG8578118.1"/>
    <property type="molecule type" value="Genomic_DNA"/>
</dbReference>
<comment type="subcellular location">
    <subcellularLocation>
        <location evidence="1 12">Endoplasmic reticulum membrane</location>
        <topology evidence="1 12">Multi-pass membrane protein</topology>
    </subcellularLocation>
</comment>
<dbReference type="InterPro" id="IPR002591">
    <property type="entry name" value="Phosphodiest/P_Trfase"/>
</dbReference>
<feature type="transmembrane region" description="Helical" evidence="12">
    <location>
        <begin position="631"/>
        <end position="650"/>
    </location>
</feature>
<feature type="transmembrane region" description="Helical" evidence="12">
    <location>
        <begin position="596"/>
        <end position="619"/>
    </location>
</feature>
<dbReference type="CDD" id="cd16024">
    <property type="entry name" value="GPI_EPT_2"/>
    <property type="match status" value="1"/>
</dbReference>
<dbReference type="Gene3D" id="3.40.720.10">
    <property type="entry name" value="Alkaline Phosphatase, subunit A"/>
    <property type="match status" value="1"/>
</dbReference>
<feature type="transmembrane region" description="Helical" evidence="12">
    <location>
        <begin position="867"/>
        <end position="890"/>
    </location>
</feature>
<evidence type="ECO:0000313" key="15">
    <source>
        <dbReference type="Proteomes" id="UP000789739"/>
    </source>
</evidence>
<feature type="transmembrane region" description="Helical" evidence="12">
    <location>
        <begin position="686"/>
        <end position="704"/>
    </location>
</feature>
<proteinExistence type="inferred from homology"/>
<dbReference type="InterPro" id="IPR039527">
    <property type="entry name" value="PIGG/GPI7"/>
</dbReference>
<feature type="transmembrane region" description="Helical" evidence="12">
    <location>
        <begin position="716"/>
        <end position="732"/>
    </location>
</feature>
<name>A0A9N9G322_9GLOM</name>
<comment type="similarity">
    <text evidence="3 12">Belongs to the PIGG/PIGN/PIGO family. PIGG subfamily.</text>
</comment>
<keyword evidence="5 12" id="KW-0337">GPI-anchor biosynthesis</keyword>
<evidence type="ECO:0000256" key="6">
    <source>
        <dbReference type="ARBA" id="ARBA00022679"/>
    </source>
</evidence>
<reference evidence="14" key="1">
    <citation type="submission" date="2021-06" db="EMBL/GenBank/DDBJ databases">
        <authorList>
            <person name="Kallberg Y."/>
            <person name="Tangrot J."/>
            <person name="Rosling A."/>
        </authorList>
    </citation>
    <scope>NUCLEOTIDE SEQUENCE</scope>
    <source>
        <strain evidence="14">BR232B</strain>
    </source>
</reference>
<dbReference type="PANTHER" id="PTHR23072">
    <property type="entry name" value="PHOSPHATIDYLINOSITOL GLYCAN-RELATED"/>
    <property type="match status" value="1"/>
</dbReference>
<evidence type="ECO:0000256" key="2">
    <source>
        <dbReference type="ARBA" id="ARBA00004687"/>
    </source>
</evidence>
<sequence length="926" mass="104362">MFTKSWASLALLLIVQTIGLGLFAKGFFPYKTNLSGFATLNDIPPLPEHGNATPKPSFDRLVFMLVDALRSDFVFGESSEMKFVQSLIINRHAIPFTALATAPTVTLPRIKALTTGTVPNFLDAILNIAESDTSTSLAYQDNWLVQLKNSANKSISFFGDDTWIKLFPGLFDRIDGTTSFFVSDTVEVDLNVTRNVIPQLTRNDWDVLIFHYLGLDHVGHLSGPRSPLMTPKQQEMDNVVKVIYDTITEQDKERKRLNPNAKPTLFILGGDHGMNEAGNHGGSSAGEITTALVFMSSEYGFFKAVPQTFTVPHNVPYFQYYQVVNQVDLVPTLSYLFGIPIPKNSLGKMLLDVLSDHDVFDQLRALQLNAHQIAGILTSNWASFNRHPDVVVVTALDFHLHCPREEENDQDRLQCLYKVAYYYHALALKGGDKNAVDQAIRSYQMFISEASSILSATFSEYNLGSMSMGIGCILITVVCLTSIAMDSSYAIFGKSNNQDIGGWKTTQIFSWIGIVLLAIVMFASSYVEEEHQFWYFWMQTMWVIWLHDSLKNNIDKKSIIFCIGQMLLVRLIRTWNQTGQKYAGLIDLKYYLNSSYVHTMWFIVFIVVIALFLITLEEIWSLANAKSRKILVMLQCLASLLVLLMTVLVVEYKLDMDGGRAVMPAFCQPFSRFAGHYLKPFAVARFVYAALLCFVGVAVITDLVHNNNAQKGEQTTIPMILLCSVTYLLILLAKPHNVILFALFAMQMKLWILWQQKISSSGSSLPKFANHFTLIVLEHMSFFALGNSNSLASIDISHAYTGVNRYDEATVGLLTFIANWAGPIWWAFAGVVIHNRVFNVDKIAKEKDPIRNNLFGRTLLEYLFDSTLFHGIVLLSLSIAVTILKTHLFIWTVFSPKYLYQIIWNMLFHFFVEVCGGVLVNMLLVK</sequence>
<dbReference type="Proteomes" id="UP000789739">
    <property type="component" value="Unassembled WGS sequence"/>
</dbReference>
<evidence type="ECO:0000256" key="5">
    <source>
        <dbReference type="ARBA" id="ARBA00022502"/>
    </source>
</evidence>
<comment type="pathway">
    <text evidence="2 12">Glycolipid biosynthesis; glycosylphosphatidylinositol-anchor biosynthesis.</text>
</comment>
<keyword evidence="10 12" id="KW-0472">Membrane</keyword>
<evidence type="ECO:0000256" key="4">
    <source>
        <dbReference type="ARBA" id="ARBA00020830"/>
    </source>
</evidence>
<dbReference type="GO" id="GO:0005789">
    <property type="term" value="C:endoplasmic reticulum membrane"/>
    <property type="evidence" value="ECO:0007669"/>
    <property type="project" value="UniProtKB-SubCell"/>
</dbReference>
<feature type="transmembrane region" description="Helical" evidence="12">
    <location>
        <begin position="466"/>
        <end position="487"/>
    </location>
</feature>
<evidence type="ECO:0000256" key="11">
    <source>
        <dbReference type="ARBA" id="ARBA00023180"/>
    </source>
</evidence>
<keyword evidence="8 12" id="KW-0256">Endoplasmic reticulum</keyword>